<dbReference type="RefSeq" id="XP_018860526.1">
    <property type="nucleotide sequence ID" value="XM_019004981.2"/>
</dbReference>
<dbReference type="OrthoDB" id="2126698at2759"/>
<evidence type="ECO:0000256" key="5">
    <source>
        <dbReference type="ARBA" id="ARBA00023136"/>
    </source>
</evidence>
<proteinExistence type="inferred from homology"/>
<feature type="transmembrane region" description="Helical" evidence="6">
    <location>
        <begin position="505"/>
        <end position="526"/>
    </location>
</feature>
<dbReference type="NCBIfam" id="TIGR00797">
    <property type="entry name" value="matE"/>
    <property type="match status" value="1"/>
</dbReference>
<evidence type="ECO:0000313" key="7">
    <source>
        <dbReference type="Proteomes" id="UP000235220"/>
    </source>
</evidence>
<dbReference type="InterPro" id="IPR002528">
    <property type="entry name" value="MATE_fam"/>
</dbReference>
<feature type="transmembrane region" description="Helical" evidence="6">
    <location>
        <begin position="304"/>
        <end position="325"/>
    </location>
</feature>
<feature type="transmembrane region" description="Helical" evidence="6">
    <location>
        <begin position="210"/>
        <end position="229"/>
    </location>
</feature>
<dbReference type="AlphaFoldDB" id="A0A2I4HWH6"/>
<evidence type="ECO:0000313" key="8">
    <source>
        <dbReference type="RefSeq" id="XP_018860526.1"/>
    </source>
</evidence>
<evidence type="ECO:0000256" key="6">
    <source>
        <dbReference type="RuleBase" id="RU004914"/>
    </source>
</evidence>
<organism evidence="7 8">
    <name type="scientific">Juglans regia</name>
    <name type="common">English walnut</name>
    <dbReference type="NCBI Taxonomy" id="51240"/>
    <lineage>
        <taxon>Eukaryota</taxon>
        <taxon>Viridiplantae</taxon>
        <taxon>Streptophyta</taxon>
        <taxon>Embryophyta</taxon>
        <taxon>Tracheophyta</taxon>
        <taxon>Spermatophyta</taxon>
        <taxon>Magnoliopsida</taxon>
        <taxon>eudicotyledons</taxon>
        <taxon>Gunneridae</taxon>
        <taxon>Pentapetalae</taxon>
        <taxon>rosids</taxon>
        <taxon>fabids</taxon>
        <taxon>Fagales</taxon>
        <taxon>Juglandaceae</taxon>
        <taxon>Juglans</taxon>
    </lineage>
</organism>
<reference evidence="8" key="1">
    <citation type="submission" date="2025-08" db="UniProtKB">
        <authorList>
            <consortium name="RefSeq"/>
        </authorList>
    </citation>
    <scope>IDENTIFICATION</scope>
    <source>
        <tissue evidence="8">Leaves</tissue>
    </source>
</reference>
<dbReference type="Proteomes" id="UP000235220">
    <property type="component" value="Chromosome 4"/>
</dbReference>
<dbReference type="FunCoup" id="A0A2I4HWH6">
    <property type="interactions" value="7"/>
</dbReference>
<keyword evidence="3 6" id="KW-0812">Transmembrane</keyword>
<dbReference type="GO" id="GO:0022857">
    <property type="term" value="F:transmembrane transporter activity"/>
    <property type="evidence" value="ECO:0000318"/>
    <property type="project" value="GO_Central"/>
</dbReference>
<dbReference type="KEGG" id="jre:109022158"/>
<dbReference type="GO" id="GO:0015297">
    <property type="term" value="F:antiporter activity"/>
    <property type="evidence" value="ECO:0007669"/>
    <property type="project" value="InterPro"/>
</dbReference>
<protein>
    <recommendedName>
        <fullName evidence="6">Protein DETOXIFICATION</fullName>
    </recommendedName>
    <alternativeName>
        <fullName evidence="6">Multidrug and toxic compound extrusion protein</fullName>
    </alternativeName>
</protein>
<comment type="caution">
    <text evidence="6">Lacks conserved residue(s) required for the propagation of feature annotation.</text>
</comment>
<feature type="transmembrane region" description="Helical" evidence="6">
    <location>
        <begin position="271"/>
        <end position="292"/>
    </location>
</feature>
<feature type="transmembrane region" description="Helical" evidence="6">
    <location>
        <begin position="423"/>
        <end position="445"/>
    </location>
</feature>
<evidence type="ECO:0000256" key="4">
    <source>
        <dbReference type="ARBA" id="ARBA00022989"/>
    </source>
</evidence>
<comment type="similarity">
    <text evidence="2 6">Belongs to the multi antimicrobial extrusion (MATE) (TC 2.A.66.1) family.</text>
</comment>
<keyword evidence="4 6" id="KW-1133">Transmembrane helix</keyword>
<dbReference type="GO" id="GO:0042910">
    <property type="term" value="F:xenobiotic transmembrane transporter activity"/>
    <property type="evidence" value="ECO:0007669"/>
    <property type="project" value="InterPro"/>
</dbReference>
<dbReference type="GO" id="GO:1990961">
    <property type="term" value="P:xenobiotic detoxification by transmembrane export across the plasma membrane"/>
    <property type="evidence" value="ECO:0007669"/>
    <property type="project" value="InterPro"/>
</dbReference>
<dbReference type="STRING" id="51240.A0A2I4HWH6"/>
<accession>A0A2I4HWH6</accession>
<feature type="transmembrane region" description="Helical" evidence="6">
    <location>
        <begin position="345"/>
        <end position="376"/>
    </location>
</feature>
<name>A0A2I4HWH6_JUGRE</name>
<gene>
    <name evidence="8" type="primary">LOC109022158</name>
</gene>
<evidence type="ECO:0000256" key="3">
    <source>
        <dbReference type="ARBA" id="ARBA00022692"/>
    </source>
</evidence>
<dbReference type="InterPro" id="IPR045069">
    <property type="entry name" value="MATE_euk"/>
</dbReference>
<dbReference type="GeneID" id="109022158"/>
<dbReference type="CDD" id="cd13132">
    <property type="entry name" value="MATE_eukaryotic"/>
    <property type="match status" value="1"/>
</dbReference>
<dbReference type="Gramene" id="Jr04_00750_p1">
    <property type="protein sequence ID" value="cds.Jr04_00750_p1"/>
    <property type="gene ID" value="Jr04_00750"/>
</dbReference>
<feature type="transmembrane region" description="Helical" evidence="6">
    <location>
        <begin position="383"/>
        <end position="403"/>
    </location>
</feature>
<feature type="transmembrane region" description="Helical" evidence="6">
    <location>
        <begin position="532"/>
        <end position="549"/>
    </location>
</feature>
<sequence length="589" mass="63729">MCSTCTESRGIINGDPLQSKDECCNEDSMRSGRSEGRFFNGILRRLLQASGPFLTLPLTEVGRERALAGSTSCREEPSNGSSAAEAGPIKLRVKPTPNRATMAFGLWMINNRYCQSLQVGEEVQALWKIAGPIGMTTFLIYSRSVISMLFLGRLGTTELAGGTLAIGFLNITGNSILRGLSMGMDPICCQAYGAKRYSVLSQTFQKTLCLLLLVSISISVIWLNAGPIFRWLGQDPNITKVAKVYLVFSIPELLAQAHLHPLRIFLRTQGLTTPLTIAATFAALLHLPFNYFLTTYLKLGVKGIALAVAFNTLNLNLGLIIYLMVSKRPLKPWNGATFTSAFQGWGPLLSLALPSAASVCLEWWWYEIMLFLCGLLSDPQASLAAMGILIQTTGLLYVVPISLSSGIATRVGHALGAGQPSLAQLAAIIGLIVAFAFGLSALIFMNAVRSVWGKLFTDESKILDLVSIALPILGLCELGNSPQTAACGVLTGTARPKLGARINLCAFYVVGLPVVILTCFVCKVGFLGLWLGLLSAQFSCLFMMGYALIRTDWRHQTKRAEELTLAADQEARAPDRDDLESVLLITTDL</sequence>
<dbReference type="Pfam" id="PF01554">
    <property type="entry name" value="MatE"/>
    <property type="match status" value="2"/>
</dbReference>
<keyword evidence="5 6" id="KW-0472">Membrane</keyword>
<dbReference type="GO" id="GO:0016020">
    <property type="term" value="C:membrane"/>
    <property type="evidence" value="ECO:0000318"/>
    <property type="project" value="GO_Central"/>
</dbReference>
<evidence type="ECO:0000256" key="1">
    <source>
        <dbReference type="ARBA" id="ARBA00004141"/>
    </source>
</evidence>
<dbReference type="PANTHER" id="PTHR11206">
    <property type="entry name" value="MULTIDRUG RESISTANCE PROTEIN"/>
    <property type="match status" value="1"/>
</dbReference>
<keyword evidence="7" id="KW-1185">Reference proteome</keyword>
<evidence type="ECO:0000256" key="2">
    <source>
        <dbReference type="ARBA" id="ARBA00010199"/>
    </source>
</evidence>
<comment type="subcellular location">
    <subcellularLocation>
        <location evidence="1">Membrane</location>
        <topology evidence="1">Multi-pass membrane protein</topology>
    </subcellularLocation>
</comment>